<organism evidence="2 3">
    <name type="scientific">Pleurodeles waltl</name>
    <name type="common">Iberian ribbed newt</name>
    <dbReference type="NCBI Taxonomy" id="8319"/>
    <lineage>
        <taxon>Eukaryota</taxon>
        <taxon>Metazoa</taxon>
        <taxon>Chordata</taxon>
        <taxon>Craniata</taxon>
        <taxon>Vertebrata</taxon>
        <taxon>Euteleostomi</taxon>
        <taxon>Amphibia</taxon>
        <taxon>Batrachia</taxon>
        <taxon>Caudata</taxon>
        <taxon>Salamandroidea</taxon>
        <taxon>Salamandridae</taxon>
        <taxon>Pleurodelinae</taxon>
        <taxon>Pleurodeles</taxon>
    </lineage>
</organism>
<dbReference type="AlphaFoldDB" id="A0AAV7Q2U7"/>
<dbReference type="InterPro" id="IPR035234">
    <property type="entry name" value="IgGFc-bd_N"/>
</dbReference>
<dbReference type="PANTHER" id="PTHR46534">
    <property type="entry name" value="IGGFC_BINDING DOMAIN-CONTAINING PROTEIN"/>
    <property type="match status" value="1"/>
</dbReference>
<dbReference type="PANTHER" id="PTHR46534:SF2">
    <property type="entry name" value="VWFD DOMAIN-CONTAINING PROTEIN"/>
    <property type="match status" value="1"/>
</dbReference>
<dbReference type="EMBL" id="JANPWB010000011">
    <property type="protein sequence ID" value="KAJ1132320.1"/>
    <property type="molecule type" value="Genomic_DNA"/>
</dbReference>
<proteinExistence type="predicted"/>
<gene>
    <name evidence="2" type="ORF">NDU88_010644</name>
</gene>
<comment type="caution">
    <text evidence="2">The sequence shown here is derived from an EMBL/GenBank/DDBJ whole genome shotgun (WGS) entry which is preliminary data.</text>
</comment>
<protein>
    <recommendedName>
        <fullName evidence="1">IgGFc-binding protein N-terminal domain-containing protein</fullName>
    </recommendedName>
</protein>
<dbReference type="Pfam" id="PF17517">
    <property type="entry name" value="IgGFc_binding"/>
    <property type="match status" value="1"/>
</dbReference>
<evidence type="ECO:0000259" key="1">
    <source>
        <dbReference type="Pfam" id="PF17517"/>
    </source>
</evidence>
<reference evidence="2" key="1">
    <citation type="journal article" date="2022" name="bioRxiv">
        <title>Sequencing and chromosome-scale assembly of the giantPleurodeles waltlgenome.</title>
        <authorList>
            <person name="Brown T."/>
            <person name="Elewa A."/>
            <person name="Iarovenko S."/>
            <person name="Subramanian E."/>
            <person name="Araus A.J."/>
            <person name="Petzold A."/>
            <person name="Susuki M."/>
            <person name="Suzuki K.-i.T."/>
            <person name="Hayashi T."/>
            <person name="Toyoda A."/>
            <person name="Oliveira C."/>
            <person name="Osipova E."/>
            <person name="Leigh N.D."/>
            <person name="Simon A."/>
            <person name="Yun M.H."/>
        </authorList>
    </citation>
    <scope>NUCLEOTIDE SEQUENCE</scope>
    <source>
        <strain evidence="2">20211129_DDA</strain>
        <tissue evidence="2">Liver</tissue>
    </source>
</reference>
<dbReference type="Proteomes" id="UP001066276">
    <property type="component" value="Chromosome 7"/>
</dbReference>
<feature type="domain" description="IgGFc-binding protein N-terminal" evidence="1">
    <location>
        <begin position="44"/>
        <end position="333"/>
    </location>
</feature>
<sequence>MITLEIPEDAQISGTVTFSKVTTIQANKDISIVSVNSKAFTSEASIVYPVEEWGTEYYIVTPNNGPPEGLKEFCVINNQETNNINIYLKGAVIFDNLLYPAGTTLSVMLKPLQAIQIQSEDDLSGTRIMSSKPSGVLTGHSLTSQNSKGNHVYEQLLPTTSWGNTFIVPAVPFQTKSDFVFIAASKNTRVDFQAGIIKKSQNLVAGQVITLEVTTLRPLYIKATAGIQVILYFTGLTGGYDIINNPFIINIPDVGSYCTSYFTYGLDKFDNYAILVTERSATREITSNKLPLSGQQWIPIEGTDYSWSYFPVGKKLSSDLIEGKSPFMLLNFGVSQRDGYGSLGICIDGMYNRFLTLSKPVSMSAYLRDCLP</sequence>
<name>A0AAV7Q2U7_PLEWA</name>
<evidence type="ECO:0000313" key="2">
    <source>
        <dbReference type="EMBL" id="KAJ1132320.1"/>
    </source>
</evidence>
<accession>A0AAV7Q2U7</accession>
<keyword evidence="3" id="KW-1185">Reference proteome</keyword>
<evidence type="ECO:0000313" key="3">
    <source>
        <dbReference type="Proteomes" id="UP001066276"/>
    </source>
</evidence>